<comment type="caution">
    <text evidence="5">The sequence shown here is derived from an EMBL/GenBank/DDBJ whole genome shotgun (WGS) entry which is preliminary data.</text>
</comment>
<feature type="coiled-coil region" evidence="4">
    <location>
        <begin position="28"/>
        <end position="55"/>
    </location>
</feature>
<evidence type="ECO:0000313" key="6">
    <source>
        <dbReference type="Proteomes" id="UP001498771"/>
    </source>
</evidence>
<dbReference type="InterPro" id="IPR002777">
    <property type="entry name" value="PFD_beta-like"/>
</dbReference>
<comment type="subunit">
    <text evidence="3">Heterohexamer of two PFD-alpha type and four PFD-beta type subunits.</text>
</comment>
<protein>
    <recommendedName>
        <fullName evidence="3">Prefoldin subunit 4</fullName>
    </recommendedName>
</protein>
<dbReference type="Proteomes" id="UP001498771">
    <property type="component" value="Unassembled WGS sequence"/>
</dbReference>
<dbReference type="RefSeq" id="XP_064767524.1">
    <property type="nucleotide sequence ID" value="XM_064914211.1"/>
</dbReference>
<dbReference type="SUPFAM" id="SSF46579">
    <property type="entry name" value="Prefoldin"/>
    <property type="match status" value="1"/>
</dbReference>
<comment type="similarity">
    <text evidence="1 3">Belongs to the prefoldin subunit beta family.</text>
</comment>
<keyword evidence="6" id="KW-1185">Reference proteome</keyword>
<evidence type="ECO:0000313" key="5">
    <source>
        <dbReference type="EMBL" id="KAK7204491.1"/>
    </source>
</evidence>
<dbReference type="GeneID" id="90039723"/>
<dbReference type="Pfam" id="PF01920">
    <property type="entry name" value="Prefoldin_2"/>
    <property type="match status" value="1"/>
</dbReference>
<evidence type="ECO:0000256" key="2">
    <source>
        <dbReference type="ARBA" id="ARBA00023186"/>
    </source>
</evidence>
<feature type="coiled-coil region" evidence="4">
    <location>
        <begin position="85"/>
        <end position="119"/>
    </location>
</feature>
<comment type="function">
    <text evidence="3">Binds specifically to cytosolic chaperonin (c-CPN) and transfers target proteins to it. Binds to nascent polypeptide chain and promotes folding in an environment in which there are many competing pathways for nonnative proteins.</text>
</comment>
<reference evidence="5 6" key="1">
    <citation type="submission" date="2024-03" db="EMBL/GenBank/DDBJ databases">
        <title>Genome-scale model development and genomic sequencing of the oleaginous clade Lipomyces.</title>
        <authorList>
            <consortium name="Lawrence Berkeley National Laboratory"/>
            <person name="Czajka J.J."/>
            <person name="Han Y."/>
            <person name="Kim J."/>
            <person name="Mondo S.J."/>
            <person name="Hofstad B.A."/>
            <person name="Robles A."/>
            <person name="Haridas S."/>
            <person name="Riley R."/>
            <person name="LaButti K."/>
            <person name="Pangilinan J."/>
            <person name="Andreopoulos W."/>
            <person name="Lipzen A."/>
            <person name="Yan J."/>
            <person name="Wang M."/>
            <person name="Ng V."/>
            <person name="Grigoriev I.V."/>
            <person name="Spatafora J.W."/>
            <person name="Magnuson J.K."/>
            <person name="Baker S.E."/>
            <person name="Pomraning K.R."/>
        </authorList>
    </citation>
    <scope>NUCLEOTIDE SEQUENCE [LARGE SCALE GENOMIC DNA]</scope>
    <source>
        <strain evidence="5 6">Phaff 52-87</strain>
    </source>
</reference>
<dbReference type="PANTHER" id="PTHR21100">
    <property type="entry name" value="PREFOLDIN SUBUNIT 4"/>
    <property type="match status" value="1"/>
</dbReference>
<organism evidence="5 6">
    <name type="scientific">Myxozyma melibiosi</name>
    <dbReference type="NCBI Taxonomy" id="54550"/>
    <lineage>
        <taxon>Eukaryota</taxon>
        <taxon>Fungi</taxon>
        <taxon>Dikarya</taxon>
        <taxon>Ascomycota</taxon>
        <taxon>Saccharomycotina</taxon>
        <taxon>Lipomycetes</taxon>
        <taxon>Lipomycetales</taxon>
        <taxon>Lipomycetaceae</taxon>
        <taxon>Myxozyma</taxon>
    </lineage>
</organism>
<keyword evidence="2 3" id="KW-0143">Chaperone</keyword>
<evidence type="ECO:0000256" key="3">
    <source>
        <dbReference type="PIRNR" id="PIRNR016477"/>
    </source>
</evidence>
<dbReference type="InterPro" id="IPR009053">
    <property type="entry name" value="Prefoldin"/>
</dbReference>
<accession>A0ABR1F3S0</accession>
<dbReference type="PIRSF" id="PIRSF016477">
    <property type="entry name" value="Prefoldin_subunit_4"/>
    <property type="match status" value="1"/>
</dbReference>
<sequence length="132" mass="15381">MSLQMLPEGQETPDVQVSWEDQTRINTFSKLNTRLTNLEEEYQKTKDEMEYLEDVSTEIELIDEDELVQYKVGDTFYWIKQSEVVERLEKDTENASASLSELDEKVGTIKDEMNDLKASLYAKFGNAINLER</sequence>
<dbReference type="PANTHER" id="PTHR21100:SF9">
    <property type="entry name" value="PREFOLDIN SUBUNIT 4"/>
    <property type="match status" value="1"/>
</dbReference>
<keyword evidence="4" id="KW-0175">Coiled coil</keyword>
<dbReference type="InterPro" id="IPR016661">
    <property type="entry name" value="PFDN4"/>
</dbReference>
<dbReference type="Gene3D" id="1.10.287.370">
    <property type="match status" value="1"/>
</dbReference>
<evidence type="ECO:0000256" key="1">
    <source>
        <dbReference type="ARBA" id="ARBA00008045"/>
    </source>
</evidence>
<dbReference type="EMBL" id="JBBJBU010000008">
    <property type="protein sequence ID" value="KAK7204491.1"/>
    <property type="molecule type" value="Genomic_DNA"/>
</dbReference>
<gene>
    <name evidence="5" type="ORF">BZA70DRAFT_290453</name>
</gene>
<dbReference type="CDD" id="cd23165">
    <property type="entry name" value="Prefoldin_4"/>
    <property type="match status" value="1"/>
</dbReference>
<name>A0ABR1F3S0_9ASCO</name>
<proteinExistence type="inferred from homology"/>
<evidence type="ECO:0000256" key="4">
    <source>
        <dbReference type="SAM" id="Coils"/>
    </source>
</evidence>